<dbReference type="CDD" id="cd00402">
    <property type="entry name" value="Riboflavin_synthase_like"/>
    <property type="match status" value="1"/>
</dbReference>
<evidence type="ECO:0000256" key="6">
    <source>
        <dbReference type="ARBA" id="ARBA00022619"/>
    </source>
</evidence>
<evidence type="ECO:0000256" key="2">
    <source>
        <dbReference type="ARBA" id="ARBA00002803"/>
    </source>
</evidence>
<dbReference type="InterPro" id="IPR023366">
    <property type="entry name" value="ATP_synth_asu-like_sf"/>
</dbReference>
<dbReference type="InterPro" id="IPR026017">
    <property type="entry name" value="Lumazine-bd_dom"/>
</dbReference>
<feature type="domain" description="Lumazine-binding" evidence="9">
    <location>
        <begin position="97"/>
        <end position="193"/>
    </location>
</feature>
<evidence type="ECO:0000259" key="9">
    <source>
        <dbReference type="PROSITE" id="PS51177"/>
    </source>
</evidence>
<name>A0A3B1C2G3_9ZZZZ</name>
<dbReference type="PROSITE" id="PS51177">
    <property type="entry name" value="LUMAZINE_BIND"/>
    <property type="match status" value="2"/>
</dbReference>
<dbReference type="EMBL" id="UOGA01000276">
    <property type="protein sequence ID" value="VAX24696.1"/>
    <property type="molecule type" value="Genomic_DNA"/>
</dbReference>
<dbReference type="InterPro" id="IPR001783">
    <property type="entry name" value="Lumazine-bd"/>
</dbReference>
<dbReference type="FunFam" id="2.40.30.20:FF:000003">
    <property type="entry name" value="Riboflavin synthase, alpha subunit"/>
    <property type="match status" value="1"/>
</dbReference>
<comment type="function">
    <text evidence="2">Catalyzes the dismutation of two molecules of 6,7-dimethyl-8-ribityllumazine, resulting in the formation of riboflavin and 5-amino-6-(D-ribitylamino)uracil.</text>
</comment>
<gene>
    <name evidence="10" type="ORF">MNBD_NITROSPINAE04-2158</name>
</gene>
<dbReference type="NCBIfam" id="NF006767">
    <property type="entry name" value="PRK09289.1"/>
    <property type="match status" value="1"/>
</dbReference>
<evidence type="ECO:0000256" key="3">
    <source>
        <dbReference type="ARBA" id="ARBA00004887"/>
    </source>
</evidence>
<evidence type="ECO:0000256" key="4">
    <source>
        <dbReference type="ARBA" id="ARBA00012827"/>
    </source>
</evidence>
<evidence type="ECO:0000256" key="7">
    <source>
        <dbReference type="ARBA" id="ARBA00022679"/>
    </source>
</evidence>
<dbReference type="EC" id="2.5.1.9" evidence="4"/>
<comment type="pathway">
    <text evidence="3">Cofactor biosynthesis; riboflavin biosynthesis; riboflavin from 2-hydroxy-3-oxobutyl phosphate and 5-amino-6-(D-ribitylamino)uracil: step 2/2.</text>
</comment>
<keyword evidence="8" id="KW-0677">Repeat</keyword>
<evidence type="ECO:0000313" key="10">
    <source>
        <dbReference type="EMBL" id="VAX24696.1"/>
    </source>
</evidence>
<dbReference type="NCBIfam" id="NF009566">
    <property type="entry name" value="PRK13020.1"/>
    <property type="match status" value="1"/>
</dbReference>
<evidence type="ECO:0000256" key="1">
    <source>
        <dbReference type="ARBA" id="ARBA00000968"/>
    </source>
</evidence>
<proteinExistence type="predicted"/>
<dbReference type="InterPro" id="IPR017938">
    <property type="entry name" value="Riboflavin_synthase-like_b-brl"/>
</dbReference>
<dbReference type="GO" id="GO:0004746">
    <property type="term" value="F:riboflavin synthase activity"/>
    <property type="evidence" value="ECO:0007669"/>
    <property type="project" value="UniProtKB-EC"/>
</dbReference>
<dbReference type="GO" id="GO:0009231">
    <property type="term" value="P:riboflavin biosynthetic process"/>
    <property type="evidence" value="ECO:0007669"/>
    <property type="project" value="UniProtKB-KW"/>
</dbReference>
<evidence type="ECO:0000256" key="5">
    <source>
        <dbReference type="ARBA" id="ARBA00013950"/>
    </source>
</evidence>
<dbReference type="NCBIfam" id="TIGR00187">
    <property type="entry name" value="ribE"/>
    <property type="match status" value="1"/>
</dbReference>
<feature type="domain" description="Lumazine-binding" evidence="9">
    <location>
        <begin position="1"/>
        <end position="96"/>
    </location>
</feature>
<dbReference type="Gene3D" id="2.40.30.20">
    <property type="match status" value="2"/>
</dbReference>
<dbReference type="PANTHER" id="PTHR21098:SF12">
    <property type="entry name" value="RIBOFLAVIN SYNTHASE"/>
    <property type="match status" value="1"/>
</dbReference>
<organism evidence="10">
    <name type="scientific">hydrothermal vent metagenome</name>
    <dbReference type="NCBI Taxonomy" id="652676"/>
    <lineage>
        <taxon>unclassified sequences</taxon>
        <taxon>metagenomes</taxon>
        <taxon>ecological metagenomes</taxon>
    </lineage>
</organism>
<dbReference type="Pfam" id="PF00677">
    <property type="entry name" value="Lum_binding"/>
    <property type="match status" value="2"/>
</dbReference>
<dbReference type="AlphaFoldDB" id="A0A3B1C2G3"/>
<dbReference type="PIRSF" id="PIRSF000498">
    <property type="entry name" value="Riboflavin_syn_A"/>
    <property type="match status" value="1"/>
</dbReference>
<evidence type="ECO:0000256" key="8">
    <source>
        <dbReference type="ARBA" id="ARBA00022737"/>
    </source>
</evidence>
<protein>
    <recommendedName>
        <fullName evidence="5">Riboflavin synthase</fullName>
        <ecNumber evidence="4">2.5.1.9</ecNumber>
    </recommendedName>
</protein>
<comment type="catalytic activity">
    <reaction evidence="1">
        <text>2 6,7-dimethyl-8-(1-D-ribityl)lumazine + H(+) = 5-amino-6-(D-ribitylamino)uracil + riboflavin</text>
        <dbReference type="Rhea" id="RHEA:20772"/>
        <dbReference type="ChEBI" id="CHEBI:15378"/>
        <dbReference type="ChEBI" id="CHEBI:15934"/>
        <dbReference type="ChEBI" id="CHEBI:57986"/>
        <dbReference type="ChEBI" id="CHEBI:58201"/>
        <dbReference type="EC" id="2.5.1.9"/>
    </reaction>
</comment>
<reference evidence="10" key="1">
    <citation type="submission" date="2018-06" db="EMBL/GenBank/DDBJ databases">
        <authorList>
            <person name="Zhirakovskaya E."/>
        </authorList>
    </citation>
    <scope>NUCLEOTIDE SEQUENCE</scope>
</reference>
<dbReference type="FunFam" id="2.40.30.20:FF:000004">
    <property type="entry name" value="Riboflavin synthase, alpha subunit"/>
    <property type="match status" value="1"/>
</dbReference>
<keyword evidence="6" id="KW-0686">Riboflavin biosynthesis</keyword>
<sequence length="213" mass="22729">MFTGIIEGAGVVKAIRRGAEDFSIDVDTGDAVENPVIGESVALNGVCLTVVSAKDSILTFDVSAETISRTTLKNVNVDAKLNIERAMRMGDRLGGHMVSGHVDTVGTFTRATPIGDGYEIEVALPSEGMKYIINKGSIAIAGISLTVAAKLERSVTVAVIPHTWEVTSLGTLTVGSQVNIEYDMMAKYIENFIKEAYPSAGSISREFLNKHGY</sequence>
<accession>A0A3B1C2G3</accession>
<dbReference type="SUPFAM" id="SSF63380">
    <property type="entry name" value="Riboflavin synthase domain-like"/>
    <property type="match status" value="2"/>
</dbReference>
<keyword evidence="7 10" id="KW-0808">Transferase</keyword>
<dbReference type="PANTHER" id="PTHR21098">
    <property type="entry name" value="RIBOFLAVIN SYNTHASE ALPHA CHAIN"/>
    <property type="match status" value="1"/>
</dbReference>